<dbReference type="Proteomes" id="UP000033500">
    <property type="component" value="Unassembled WGS sequence"/>
</dbReference>
<dbReference type="AlphaFoldDB" id="A0A0F4TVR1"/>
<proteinExistence type="predicted"/>
<accession>A0A0F4TVR1</accession>
<dbReference type="PATRIC" id="fig|294.131.peg.1582"/>
<organism evidence="1 2">
    <name type="scientific">Pseudomonas fluorescens</name>
    <dbReference type="NCBI Taxonomy" id="294"/>
    <lineage>
        <taxon>Bacteria</taxon>
        <taxon>Pseudomonadati</taxon>
        <taxon>Pseudomonadota</taxon>
        <taxon>Gammaproteobacteria</taxon>
        <taxon>Pseudomonadales</taxon>
        <taxon>Pseudomonadaceae</taxon>
        <taxon>Pseudomonas</taxon>
    </lineage>
</organism>
<reference evidence="1 2" key="1">
    <citation type="submission" date="2015-03" db="EMBL/GenBank/DDBJ databases">
        <title>Comparative genomics of Pseudomonas insights into diversity of traits involved in vanlence and defense.</title>
        <authorList>
            <person name="Qin Y."/>
        </authorList>
    </citation>
    <scope>NUCLEOTIDE SEQUENCE [LARGE SCALE GENOMIC DNA]</scope>
    <source>
        <strain evidence="1 2">C3</strain>
    </source>
</reference>
<sequence>MKPRKRKAKLLLVAEHHAEALRLAGNVSANQRRFFDVAAAHGKELEPSGWLAGTSLTKLPKETV</sequence>
<evidence type="ECO:0000313" key="2">
    <source>
        <dbReference type="Proteomes" id="UP000033500"/>
    </source>
</evidence>
<gene>
    <name evidence="1" type="ORF">VC34_02350</name>
</gene>
<evidence type="ECO:0000313" key="1">
    <source>
        <dbReference type="EMBL" id="KJZ48563.1"/>
    </source>
</evidence>
<dbReference type="EMBL" id="LACD01000002">
    <property type="protein sequence ID" value="KJZ48563.1"/>
    <property type="molecule type" value="Genomic_DNA"/>
</dbReference>
<comment type="caution">
    <text evidence="1">The sequence shown here is derived from an EMBL/GenBank/DDBJ whole genome shotgun (WGS) entry which is preliminary data.</text>
</comment>
<protein>
    <submittedName>
        <fullName evidence="1">Uncharacterized protein</fullName>
    </submittedName>
</protein>
<dbReference type="RefSeq" id="WP_046045075.1">
    <property type="nucleotide sequence ID" value="NZ_LACD01000002.1"/>
</dbReference>
<name>A0A0F4TVR1_PSEFL</name>